<accession>A0AAN7YLL6</accession>
<comment type="caution">
    <text evidence="2">The sequence shown here is derived from an EMBL/GenBank/DDBJ whole genome shotgun (WGS) entry which is preliminary data.</text>
</comment>
<organism evidence="2 3">
    <name type="scientific">Dictyostelium firmibasis</name>
    <dbReference type="NCBI Taxonomy" id="79012"/>
    <lineage>
        <taxon>Eukaryota</taxon>
        <taxon>Amoebozoa</taxon>
        <taxon>Evosea</taxon>
        <taxon>Eumycetozoa</taxon>
        <taxon>Dictyostelia</taxon>
        <taxon>Dictyosteliales</taxon>
        <taxon>Dictyosteliaceae</taxon>
        <taxon>Dictyostelium</taxon>
    </lineage>
</organism>
<protein>
    <submittedName>
        <fullName evidence="2">Uncharacterized protein</fullName>
    </submittedName>
</protein>
<dbReference type="Proteomes" id="UP001344447">
    <property type="component" value="Unassembled WGS sequence"/>
</dbReference>
<keyword evidence="3" id="KW-1185">Reference proteome</keyword>
<name>A0AAN7YLL6_9MYCE</name>
<evidence type="ECO:0000313" key="3">
    <source>
        <dbReference type="Proteomes" id="UP001344447"/>
    </source>
</evidence>
<reference evidence="2 3" key="1">
    <citation type="submission" date="2023-11" db="EMBL/GenBank/DDBJ databases">
        <title>Dfirmibasis_genome.</title>
        <authorList>
            <person name="Edelbroek B."/>
            <person name="Kjellin J."/>
            <person name="Jerlstrom-Hultqvist J."/>
            <person name="Soderbom F."/>
        </authorList>
    </citation>
    <scope>NUCLEOTIDE SEQUENCE [LARGE SCALE GENOMIC DNA]</scope>
    <source>
        <strain evidence="2 3">TNS-C-14</strain>
    </source>
</reference>
<feature type="region of interest" description="Disordered" evidence="1">
    <location>
        <begin position="118"/>
        <end position="145"/>
    </location>
</feature>
<proteinExistence type="predicted"/>
<dbReference type="EMBL" id="JAVFKY010000005">
    <property type="protein sequence ID" value="KAK5575779.1"/>
    <property type="molecule type" value="Genomic_DNA"/>
</dbReference>
<dbReference type="AlphaFoldDB" id="A0AAN7YLL6"/>
<feature type="compositionally biased region" description="Polar residues" evidence="1">
    <location>
        <begin position="132"/>
        <end position="145"/>
    </location>
</feature>
<sequence>MSGICGSFGSVALSYQSCILTVVNKAIDYNLDSRYSTTPKSVMLFLNHQNHSQRLKHLENMSIQRIHVFMTPQFFTESTIQDYQGGKVLPCSIDFTCVELIHDTLRKLSSGGGGGGGLNNLLPAADEDDDVPTNSQPSLNSTQPTNVEFEPEISYTATPRLSNVVGVNVPVNQHPISNQIPNWYTCRHDPCNGRFSDTGYRNKHDKSLELHHNRCTPNCHSDYNKLAKTYQIGEYSFNIVAVDQYDEGDELDLGFQDVYDSDADDEYQNENIIQVLDFVEYQCTLNNNIIPYIKDEEVEWVNKQKINTLINGEKLLVEIESLCGDRGQITIKLTDFAFNNEGNNVEHFF</sequence>
<gene>
    <name evidence="2" type="ORF">RB653_006913</name>
</gene>
<evidence type="ECO:0000313" key="2">
    <source>
        <dbReference type="EMBL" id="KAK5575779.1"/>
    </source>
</evidence>
<evidence type="ECO:0000256" key="1">
    <source>
        <dbReference type="SAM" id="MobiDB-lite"/>
    </source>
</evidence>